<evidence type="ECO:0000313" key="8">
    <source>
        <dbReference type="Proteomes" id="UP000001357"/>
    </source>
</evidence>
<dbReference type="Gene3D" id="2.30.30.30">
    <property type="match status" value="1"/>
</dbReference>
<dbReference type="RefSeq" id="XP_001747856.1">
    <property type="nucleotide sequence ID" value="XM_001747804.1"/>
</dbReference>
<dbReference type="GO" id="GO:0006412">
    <property type="term" value="P:translation"/>
    <property type="evidence" value="ECO:0000318"/>
    <property type="project" value="GO_Central"/>
</dbReference>
<dbReference type="InterPro" id="IPR014722">
    <property type="entry name" value="Rib_uL2_dom2"/>
</dbReference>
<dbReference type="AlphaFoldDB" id="A9V5A4"/>
<dbReference type="KEGG" id="mbr:MONBRDRAFT_33418"/>
<keyword evidence="2" id="KW-0699">rRNA-binding</keyword>
<evidence type="ECO:0000256" key="4">
    <source>
        <dbReference type="ARBA" id="ARBA00022980"/>
    </source>
</evidence>
<dbReference type="GeneID" id="5893179"/>
<dbReference type="SUPFAM" id="SSF50104">
    <property type="entry name" value="Translation proteins SH3-like domain"/>
    <property type="match status" value="1"/>
</dbReference>
<proteinExistence type="inferred from homology"/>
<dbReference type="GO" id="GO:1990904">
    <property type="term" value="C:ribonucleoprotein complex"/>
    <property type="evidence" value="ECO:0007669"/>
    <property type="project" value="UniProtKB-KW"/>
</dbReference>
<dbReference type="EMBL" id="CH991560">
    <property type="protein sequence ID" value="EDQ87243.1"/>
    <property type="molecule type" value="Genomic_DNA"/>
</dbReference>
<evidence type="ECO:0000256" key="5">
    <source>
        <dbReference type="ARBA" id="ARBA00023274"/>
    </source>
</evidence>
<organism evidence="7 8">
    <name type="scientific">Monosiga brevicollis</name>
    <name type="common">Choanoflagellate</name>
    <dbReference type="NCBI Taxonomy" id="81824"/>
    <lineage>
        <taxon>Eukaryota</taxon>
        <taxon>Choanoflagellata</taxon>
        <taxon>Craspedida</taxon>
        <taxon>Salpingoecidae</taxon>
        <taxon>Monosiga</taxon>
    </lineage>
</organism>
<dbReference type="InterPro" id="IPR003256">
    <property type="entry name" value="Ribosomal_uL24"/>
</dbReference>
<feature type="domain" description="Large ribosomal subunit protein uL24 C-terminal" evidence="6">
    <location>
        <begin position="69"/>
        <end position="123"/>
    </location>
</feature>
<dbReference type="InterPro" id="IPR057264">
    <property type="entry name" value="Ribosomal_uL24_C"/>
</dbReference>
<dbReference type="GO" id="GO:0005840">
    <property type="term" value="C:ribosome"/>
    <property type="evidence" value="ECO:0007669"/>
    <property type="project" value="UniProtKB-KW"/>
</dbReference>
<dbReference type="OMA" id="DFEWRFT"/>
<name>A9V5A4_MONBE</name>
<keyword evidence="4" id="KW-0689">Ribosomal protein</keyword>
<dbReference type="Pfam" id="PF17136">
    <property type="entry name" value="ribosomal_L24"/>
    <property type="match status" value="1"/>
</dbReference>
<accession>A9V5A4</accession>
<dbReference type="GO" id="GO:0019843">
    <property type="term" value="F:rRNA binding"/>
    <property type="evidence" value="ECO:0007669"/>
    <property type="project" value="UniProtKB-KW"/>
</dbReference>
<dbReference type="STRING" id="81824.A9V5A4"/>
<dbReference type="CDD" id="cd06089">
    <property type="entry name" value="KOW_RPL26"/>
    <property type="match status" value="1"/>
</dbReference>
<gene>
    <name evidence="7" type="ORF">MONBRDRAFT_33418</name>
</gene>
<evidence type="ECO:0000256" key="1">
    <source>
        <dbReference type="ARBA" id="ARBA00010618"/>
    </source>
</evidence>
<evidence type="ECO:0000259" key="6">
    <source>
        <dbReference type="Pfam" id="PF17136"/>
    </source>
</evidence>
<dbReference type="PANTHER" id="PTHR12903">
    <property type="entry name" value="MITOCHONDRIAL RIBOSOMAL PROTEIN L24"/>
    <property type="match status" value="1"/>
</dbReference>
<keyword evidence="5" id="KW-0687">Ribonucleoprotein</keyword>
<protein>
    <recommendedName>
        <fullName evidence="6">Large ribosomal subunit protein uL24 C-terminal domain-containing protein</fullName>
    </recommendedName>
</protein>
<dbReference type="InterPro" id="IPR008991">
    <property type="entry name" value="Translation_prot_SH3-like_sf"/>
</dbReference>
<sequence>MASHPWSRAARMLGKRTKLADPIPKWKIVTGDIVQVIQGPKTEIGKSGKVLRVDRKQNRLYIEGVLEHTRRIRNEETNQTALVQSPAPVHYSNVALLDPKDGLPCKVKTQVIDGERVRYSTRTLSKIPKPHWERRDGISPLTYKDTPLDTSAEVVARETYRPSVLTLEESVLREMRRAAGLPE</sequence>
<dbReference type="NCBIfam" id="TIGR01079">
    <property type="entry name" value="rplX_bact"/>
    <property type="match status" value="1"/>
</dbReference>
<evidence type="ECO:0000256" key="3">
    <source>
        <dbReference type="ARBA" id="ARBA00022884"/>
    </source>
</evidence>
<comment type="similarity">
    <text evidence="1">Belongs to the universal ribosomal protein uL24 family.</text>
</comment>
<dbReference type="GO" id="GO:0005739">
    <property type="term" value="C:mitochondrion"/>
    <property type="evidence" value="ECO:0000318"/>
    <property type="project" value="GO_Central"/>
</dbReference>
<evidence type="ECO:0000313" key="7">
    <source>
        <dbReference type="EMBL" id="EDQ87243.1"/>
    </source>
</evidence>
<dbReference type="eggNOG" id="KOG1708">
    <property type="taxonomic scope" value="Eukaryota"/>
</dbReference>
<dbReference type="InterPro" id="IPR041988">
    <property type="entry name" value="Ribosomal_uL24_KOW"/>
</dbReference>
<dbReference type="GO" id="GO:0003735">
    <property type="term" value="F:structural constituent of ribosome"/>
    <property type="evidence" value="ECO:0007669"/>
    <property type="project" value="InterPro"/>
</dbReference>
<dbReference type="Proteomes" id="UP000001357">
    <property type="component" value="Unassembled WGS sequence"/>
</dbReference>
<dbReference type="FunCoup" id="A9V5A4">
    <property type="interactions" value="806"/>
</dbReference>
<evidence type="ECO:0000256" key="2">
    <source>
        <dbReference type="ARBA" id="ARBA00022730"/>
    </source>
</evidence>
<keyword evidence="8" id="KW-1185">Reference proteome</keyword>
<keyword evidence="3" id="KW-0694">RNA-binding</keyword>
<dbReference type="FunFam" id="2.30.30.30:FF:000042">
    <property type="entry name" value="50S ribosomal protein L24"/>
    <property type="match status" value="1"/>
</dbReference>
<dbReference type="InParanoid" id="A9V5A4"/>
<dbReference type="HAMAP" id="MF_01326_B">
    <property type="entry name" value="Ribosomal_uL24_B"/>
    <property type="match status" value="1"/>
</dbReference>
<reference evidence="7 8" key="1">
    <citation type="journal article" date="2008" name="Nature">
        <title>The genome of the choanoflagellate Monosiga brevicollis and the origin of metazoans.</title>
        <authorList>
            <consortium name="JGI Sequencing"/>
            <person name="King N."/>
            <person name="Westbrook M.J."/>
            <person name="Young S.L."/>
            <person name="Kuo A."/>
            <person name="Abedin M."/>
            <person name="Chapman J."/>
            <person name="Fairclough S."/>
            <person name="Hellsten U."/>
            <person name="Isogai Y."/>
            <person name="Letunic I."/>
            <person name="Marr M."/>
            <person name="Pincus D."/>
            <person name="Putnam N."/>
            <person name="Rokas A."/>
            <person name="Wright K.J."/>
            <person name="Zuzow R."/>
            <person name="Dirks W."/>
            <person name="Good M."/>
            <person name="Goodstein D."/>
            <person name="Lemons D."/>
            <person name="Li W."/>
            <person name="Lyons J.B."/>
            <person name="Morris A."/>
            <person name="Nichols S."/>
            <person name="Richter D.J."/>
            <person name="Salamov A."/>
            <person name="Bork P."/>
            <person name="Lim W.A."/>
            <person name="Manning G."/>
            <person name="Miller W.T."/>
            <person name="McGinnis W."/>
            <person name="Shapiro H."/>
            <person name="Tjian R."/>
            <person name="Grigoriev I.V."/>
            <person name="Rokhsar D."/>
        </authorList>
    </citation>
    <scope>NUCLEOTIDE SEQUENCE [LARGE SCALE GENOMIC DNA]</scope>
    <source>
        <strain evidence="8">MX1 / ATCC 50154</strain>
    </source>
</reference>